<evidence type="ECO:0000256" key="6">
    <source>
        <dbReference type="ARBA" id="ARBA00023136"/>
    </source>
</evidence>
<keyword evidence="3" id="KW-1003">Cell membrane</keyword>
<keyword evidence="5" id="KW-1133">Transmembrane helix</keyword>
<feature type="region of interest" description="Disordered" evidence="7">
    <location>
        <begin position="173"/>
        <end position="196"/>
    </location>
</feature>
<evidence type="ECO:0000313" key="10">
    <source>
        <dbReference type="EMBL" id="VAW60647.1"/>
    </source>
</evidence>
<evidence type="ECO:0000256" key="2">
    <source>
        <dbReference type="ARBA" id="ARBA00008017"/>
    </source>
</evidence>
<evidence type="ECO:0000259" key="8">
    <source>
        <dbReference type="Pfam" id="PF00924"/>
    </source>
</evidence>
<dbReference type="PANTHER" id="PTHR30566">
    <property type="entry name" value="YNAI-RELATED MECHANOSENSITIVE ION CHANNEL"/>
    <property type="match status" value="1"/>
</dbReference>
<dbReference type="GO" id="GO:0005886">
    <property type="term" value="C:plasma membrane"/>
    <property type="evidence" value="ECO:0007669"/>
    <property type="project" value="UniProtKB-SubCell"/>
</dbReference>
<sequence>MIQLINPGLTLYLAAPVKVGDFCKFTDKMGTIEETGLRATKIRTLEHTVISVPNAEFAAMQIENLTERERYRYSPAIRLHYRTSPEQIRYILLNIKASLQAHSKIIDAPLRVNFTDFGEHSLDIEIHCYIDTVDIVEFKDISEDLNLHILDIIESAGSRMAIPASIEYHEQESVSLPDAKHQAEQRVETFRTNSKQ</sequence>
<dbReference type="AlphaFoldDB" id="A0A3B0XC95"/>
<evidence type="ECO:0000259" key="9">
    <source>
        <dbReference type="Pfam" id="PF21082"/>
    </source>
</evidence>
<dbReference type="Gene3D" id="2.30.30.60">
    <property type="match status" value="1"/>
</dbReference>
<dbReference type="InterPro" id="IPR010920">
    <property type="entry name" value="LSM_dom_sf"/>
</dbReference>
<dbReference type="InterPro" id="IPR049278">
    <property type="entry name" value="MS_channel_C"/>
</dbReference>
<reference evidence="10" key="1">
    <citation type="submission" date="2018-06" db="EMBL/GenBank/DDBJ databases">
        <authorList>
            <person name="Zhirakovskaya E."/>
        </authorList>
    </citation>
    <scope>NUCLEOTIDE SEQUENCE</scope>
</reference>
<evidence type="ECO:0000256" key="4">
    <source>
        <dbReference type="ARBA" id="ARBA00022692"/>
    </source>
</evidence>
<gene>
    <name evidence="10" type="ORF">MNBD_GAMMA10-2122</name>
</gene>
<dbReference type="Pfam" id="PF00924">
    <property type="entry name" value="MS_channel_2nd"/>
    <property type="match status" value="1"/>
</dbReference>
<protein>
    <recommendedName>
        <fullName evidence="11">Small-conductance mechanosensitive channel</fullName>
    </recommendedName>
</protein>
<dbReference type="EMBL" id="UOFJ01000007">
    <property type="protein sequence ID" value="VAW60647.1"/>
    <property type="molecule type" value="Genomic_DNA"/>
</dbReference>
<comment type="subcellular location">
    <subcellularLocation>
        <location evidence="1">Cell membrane</location>
        <topology evidence="1">Multi-pass membrane protein</topology>
    </subcellularLocation>
</comment>
<feature type="compositionally biased region" description="Basic and acidic residues" evidence="7">
    <location>
        <begin position="173"/>
        <end position="189"/>
    </location>
</feature>
<comment type="similarity">
    <text evidence="2">Belongs to the MscS (TC 1.A.23) family.</text>
</comment>
<evidence type="ECO:0000256" key="1">
    <source>
        <dbReference type="ARBA" id="ARBA00004651"/>
    </source>
</evidence>
<evidence type="ECO:0000256" key="3">
    <source>
        <dbReference type="ARBA" id="ARBA00022475"/>
    </source>
</evidence>
<keyword evidence="6" id="KW-0472">Membrane</keyword>
<proteinExistence type="inferred from homology"/>
<dbReference type="InterPro" id="IPR006685">
    <property type="entry name" value="MscS_channel_2nd"/>
</dbReference>
<dbReference type="InterPro" id="IPR023408">
    <property type="entry name" value="MscS_beta-dom_sf"/>
</dbReference>
<dbReference type="SUPFAM" id="SSF50182">
    <property type="entry name" value="Sm-like ribonucleoproteins"/>
    <property type="match status" value="1"/>
</dbReference>
<evidence type="ECO:0000256" key="5">
    <source>
        <dbReference type="ARBA" id="ARBA00022989"/>
    </source>
</evidence>
<dbReference type="Gene3D" id="3.30.70.100">
    <property type="match status" value="1"/>
</dbReference>
<dbReference type="SUPFAM" id="SSF82689">
    <property type="entry name" value="Mechanosensitive channel protein MscS (YggB), C-terminal domain"/>
    <property type="match status" value="1"/>
</dbReference>
<keyword evidence="4" id="KW-0812">Transmembrane</keyword>
<feature type="domain" description="Mechanosensitive ion channel MscS C-terminal" evidence="9">
    <location>
        <begin position="78"/>
        <end position="159"/>
    </location>
</feature>
<dbReference type="GO" id="GO:0055085">
    <property type="term" value="P:transmembrane transport"/>
    <property type="evidence" value="ECO:0007669"/>
    <property type="project" value="InterPro"/>
</dbReference>
<accession>A0A3B0XC95</accession>
<dbReference type="PANTHER" id="PTHR30566:SF5">
    <property type="entry name" value="MECHANOSENSITIVE ION CHANNEL PROTEIN 1, MITOCHONDRIAL-RELATED"/>
    <property type="match status" value="1"/>
</dbReference>
<name>A0A3B0XC95_9ZZZZ</name>
<feature type="domain" description="Mechanosensitive ion channel MscS" evidence="8">
    <location>
        <begin position="8"/>
        <end position="66"/>
    </location>
</feature>
<dbReference type="Pfam" id="PF21082">
    <property type="entry name" value="MS_channel_3rd"/>
    <property type="match status" value="1"/>
</dbReference>
<evidence type="ECO:0008006" key="11">
    <source>
        <dbReference type="Google" id="ProtNLM"/>
    </source>
</evidence>
<dbReference type="InterPro" id="IPR011066">
    <property type="entry name" value="MscS_channel_C_sf"/>
</dbReference>
<evidence type="ECO:0000256" key="7">
    <source>
        <dbReference type="SAM" id="MobiDB-lite"/>
    </source>
</evidence>
<organism evidence="10">
    <name type="scientific">hydrothermal vent metagenome</name>
    <dbReference type="NCBI Taxonomy" id="652676"/>
    <lineage>
        <taxon>unclassified sequences</taxon>
        <taxon>metagenomes</taxon>
        <taxon>ecological metagenomes</taxon>
    </lineage>
</organism>